<feature type="signal peptide" evidence="1">
    <location>
        <begin position="1"/>
        <end position="18"/>
    </location>
</feature>
<feature type="chain" id="PRO_5019484515" description="DUF1566 domain-containing protein" evidence="1">
    <location>
        <begin position="19"/>
        <end position="891"/>
    </location>
</feature>
<dbReference type="RefSeq" id="WP_126562833.1">
    <property type="nucleotide sequence ID" value="NZ_RYDJ01000017.1"/>
</dbReference>
<organism evidence="2 3">
    <name type="scientific">Flavobacterium bomense</name>
    <dbReference type="NCBI Taxonomy" id="2497483"/>
    <lineage>
        <taxon>Bacteria</taxon>
        <taxon>Pseudomonadati</taxon>
        <taxon>Bacteroidota</taxon>
        <taxon>Flavobacteriia</taxon>
        <taxon>Flavobacteriales</taxon>
        <taxon>Flavobacteriaceae</taxon>
        <taxon>Flavobacterium</taxon>
    </lineage>
</organism>
<evidence type="ECO:0008006" key="4">
    <source>
        <dbReference type="Google" id="ProtNLM"/>
    </source>
</evidence>
<dbReference type="AlphaFoldDB" id="A0A432CHM3"/>
<dbReference type="Proteomes" id="UP000280825">
    <property type="component" value="Unassembled WGS sequence"/>
</dbReference>
<keyword evidence="1" id="KW-0732">Signal</keyword>
<dbReference type="EMBL" id="RYDJ01000017">
    <property type="protein sequence ID" value="RTZ02581.1"/>
    <property type="molecule type" value="Genomic_DNA"/>
</dbReference>
<name>A0A432CHM3_9FLAO</name>
<evidence type="ECO:0000313" key="2">
    <source>
        <dbReference type="EMBL" id="RTZ02581.1"/>
    </source>
</evidence>
<accession>A0A432CHM3</accession>
<comment type="caution">
    <text evidence="2">The sequence shown here is derived from an EMBL/GenBank/DDBJ whole genome shotgun (WGS) entry which is preliminary data.</text>
</comment>
<gene>
    <name evidence="2" type="ORF">EKL98_12945</name>
</gene>
<keyword evidence="3" id="KW-1185">Reference proteome</keyword>
<sequence>MKKIILLIFLFIGAKNFAQTNGITYQAVILNPKGEKIPGVNNSNAFLVSKDICMKFEFVDEYSNVEYQEVIQTKTDKFGIVNLIIGSGSQTGGYASSFQEIVWNSISKKLIVAINTNGSCNSFTEISNQHFNSVPFAFFTKNAENVTGMVAIENGGTGAITMSGLKTNFGMENMDNTSDLNKPISAAAQLVFSLKENVTNKSTSIATDAASDTKYPTVKSVKTYVDSQVPTTGPQGIQGDTGAAGVAGATGAAGLTTSVNGVTQVNGAITLNKTDIGLGNVNNTADADKPVSSAIQTALDAKASLVALAVKADQSAVDLKAPLASPTFTGTVSGVTATMVGLGNVNNTSDAAKPISTAIQTALDLKASLAALAAKSDQSAVDLKAPLASPTFTGTVAGITSTMVGLGNVDNTSDVNKPVSTLTATALGSKVDKVTGERLINATEITKLGNQSGTNSGDQDLSGLTTIAATNTALALKANIASPTFTGAPILPTGTIGVTQAVGNNTTALATTAFVNAATSAGGSFVDLTTAQTVAGVKTFSTDAKFNEITVGRGTGNSFYSTAVGYEALKVNTTGSVNTANGALALRNNTTGSENTAIGVNALHINAIGSNNTGIGSNALYYTSGRGNTAIGKDAMYENTTGNNNTAIGYNTGVSAGSGTGSGNTILGANVTGLATTLTNNIILANGTGAIKAQNNGTNWTLTGGLTAGGITYPAINGTNGQVLTTNGSGVATWAAASGGFTHYLGELFNGGIIYYLYKGSDGLEHGLIVALTESTYAWQTAPTLTGANRTEDGAFNTNLMTGSPTKTYINGLGPEWYLPSIDELILLYSNRYSAQKALRAGNNTLLSISANYWSSTENTNSMAYNFSFLLGYVIIDLKTTAVSVRGVRAF</sequence>
<evidence type="ECO:0000313" key="3">
    <source>
        <dbReference type="Proteomes" id="UP000280825"/>
    </source>
</evidence>
<proteinExistence type="predicted"/>
<evidence type="ECO:0000256" key="1">
    <source>
        <dbReference type="SAM" id="SignalP"/>
    </source>
</evidence>
<protein>
    <recommendedName>
        <fullName evidence="4">DUF1566 domain-containing protein</fullName>
    </recommendedName>
</protein>
<reference evidence="2 3" key="1">
    <citation type="submission" date="2018-12" db="EMBL/GenBank/DDBJ databases">
        <title>Flavobacterium sp. nov., isolated from glacier ice.</title>
        <authorList>
            <person name="Liu Q."/>
            <person name="Xin Y.-H."/>
        </authorList>
    </citation>
    <scope>NUCLEOTIDE SEQUENCE [LARGE SCALE GENOMIC DNA]</scope>
    <source>
        <strain evidence="2 3">RB1N8</strain>
    </source>
</reference>